<dbReference type="GO" id="GO:0004141">
    <property type="term" value="F:dethiobiotin synthase activity"/>
    <property type="evidence" value="ECO:0007669"/>
    <property type="project" value="UniProtKB-UniRule"/>
</dbReference>
<dbReference type="GO" id="GO:0005524">
    <property type="term" value="F:ATP binding"/>
    <property type="evidence" value="ECO:0007669"/>
    <property type="project" value="UniProtKB-UniRule"/>
</dbReference>
<evidence type="ECO:0000313" key="2">
    <source>
        <dbReference type="EMBL" id="TNL97655.1"/>
    </source>
</evidence>
<comment type="similarity">
    <text evidence="1">Belongs to the dethiobiotin synthetase family.</text>
</comment>
<name>A0A5C4U4S0_9CORY</name>
<feature type="binding site" evidence="1">
    <location>
        <position position="40"/>
    </location>
    <ligand>
        <name>substrate</name>
    </ligand>
</feature>
<dbReference type="RefSeq" id="WP_139465618.1">
    <property type="nucleotide sequence ID" value="NZ_VDHJ01000007.1"/>
</dbReference>
<dbReference type="Gene3D" id="3.40.50.300">
    <property type="entry name" value="P-loop containing nucleotide triphosphate hydrolases"/>
    <property type="match status" value="1"/>
</dbReference>
<dbReference type="InterPro" id="IPR027417">
    <property type="entry name" value="P-loop_NTPase"/>
</dbReference>
<comment type="subunit">
    <text evidence="1">Homodimer.</text>
</comment>
<comment type="cofactor">
    <cofactor evidence="1">
        <name>Mg(2+)</name>
        <dbReference type="ChEBI" id="CHEBI:18420"/>
    </cofactor>
</comment>
<dbReference type="GO" id="GO:0000287">
    <property type="term" value="F:magnesium ion binding"/>
    <property type="evidence" value="ECO:0007669"/>
    <property type="project" value="UniProtKB-UniRule"/>
</dbReference>
<comment type="function">
    <text evidence="1">Catalyzes a mechanistically unusual reaction, the ATP-dependent insertion of CO2 between the N7 and N8 nitrogen atoms of 7,8-diaminopelargonic acid (DAPA, also called 7,8-diammoniononanoate) to form a ureido ring.</text>
</comment>
<accession>A0A5C4U4S0</accession>
<feature type="binding site" evidence="1">
    <location>
        <begin position="104"/>
        <end position="107"/>
    </location>
    <ligand>
        <name>ATP</name>
        <dbReference type="ChEBI" id="CHEBI:30616"/>
    </ligand>
</feature>
<dbReference type="PANTHER" id="PTHR43210">
    <property type="entry name" value="DETHIOBIOTIN SYNTHETASE"/>
    <property type="match status" value="1"/>
</dbReference>
<comment type="catalytic activity">
    <reaction evidence="1">
        <text>(7R,8S)-7,8-diammoniononanoate + CO2 + ATP = (4R,5S)-dethiobiotin + ADP + phosphate + 3 H(+)</text>
        <dbReference type="Rhea" id="RHEA:15805"/>
        <dbReference type="ChEBI" id="CHEBI:15378"/>
        <dbReference type="ChEBI" id="CHEBI:16526"/>
        <dbReference type="ChEBI" id="CHEBI:30616"/>
        <dbReference type="ChEBI" id="CHEBI:43474"/>
        <dbReference type="ChEBI" id="CHEBI:149469"/>
        <dbReference type="ChEBI" id="CHEBI:149473"/>
        <dbReference type="ChEBI" id="CHEBI:456216"/>
        <dbReference type="EC" id="6.3.3.3"/>
    </reaction>
</comment>
<dbReference type="Pfam" id="PF13500">
    <property type="entry name" value="AAA_26"/>
    <property type="match status" value="1"/>
</dbReference>
<dbReference type="GO" id="GO:0005829">
    <property type="term" value="C:cytosol"/>
    <property type="evidence" value="ECO:0007669"/>
    <property type="project" value="TreeGrafter"/>
</dbReference>
<dbReference type="PIRSF" id="PIRSF006755">
    <property type="entry name" value="DTB_synth"/>
    <property type="match status" value="1"/>
</dbReference>
<evidence type="ECO:0000313" key="3">
    <source>
        <dbReference type="Proteomes" id="UP000312032"/>
    </source>
</evidence>
<dbReference type="UniPathway" id="UPA00078">
    <property type="reaction ID" value="UER00161"/>
</dbReference>
<evidence type="ECO:0000256" key="1">
    <source>
        <dbReference type="HAMAP-Rule" id="MF_00336"/>
    </source>
</evidence>
<feature type="binding site" evidence="1">
    <location>
        <position position="15"/>
    </location>
    <ligand>
        <name>Mg(2+)</name>
        <dbReference type="ChEBI" id="CHEBI:18420"/>
    </ligand>
</feature>
<dbReference type="PANTHER" id="PTHR43210:SF5">
    <property type="entry name" value="DETHIOBIOTIN SYNTHETASE"/>
    <property type="match status" value="1"/>
</dbReference>
<dbReference type="HAMAP" id="MF_00336">
    <property type="entry name" value="BioD"/>
    <property type="match status" value="1"/>
</dbReference>
<comment type="pathway">
    <text evidence="1">Cofactor biosynthesis; biotin biosynthesis; biotin from 7,8-diaminononanoate: step 1/2.</text>
</comment>
<dbReference type="NCBIfam" id="TIGR00347">
    <property type="entry name" value="bioD"/>
    <property type="match status" value="1"/>
</dbReference>
<keyword evidence="1" id="KW-0093">Biotin biosynthesis</keyword>
<keyword evidence="1" id="KW-0547">Nucleotide-binding</keyword>
<keyword evidence="3" id="KW-1185">Reference proteome</keyword>
<dbReference type="CDD" id="cd03109">
    <property type="entry name" value="DTBS"/>
    <property type="match status" value="1"/>
</dbReference>
<feature type="binding site" evidence="1">
    <location>
        <position position="195"/>
    </location>
    <ligand>
        <name>ATP</name>
        <dbReference type="ChEBI" id="CHEBI:30616"/>
    </ligand>
</feature>
<keyword evidence="1" id="KW-0460">Magnesium</keyword>
<dbReference type="InterPro" id="IPR004472">
    <property type="entry name" value="DTB_synth_BioD"/>
</dbReference>
<organism evidence="2 3">
    <name type="scientific">Corynebacterium tapiri</name>
    <dbReference type="NCBI Taxonomy" id="1448266"/>
    <lineage>
        <taxon>Bacteria</taxon>
        <taxon>Bacillati</taxon>
        <taxon>Actinomycetota</taxon>
        <taxon>Actinomycetes</taxon>
        <taxon>Mycobacteriales</taxon>
        <taxon>Corynebacteriaceae</taxon>
        <taxon>Corynebacterium</taxon>
    </lineage>
</organism>
<keyword evidence="1" id="KW-0067">ATP-binding</keyword>
<dbReference type="GO" id="GO:0009102">
    <property type="term" value="P:biotin biosynthetic process"/>
    <property type="evidence" value="ECO:0007669"/>
    <property type="project" value="UniProtKB-UniRule"/>
</dbReference>
<dbReference type="SUPFAM" id="SSF52540">
    <property type="entry name" value="P-loop containing nucleoside triphosphate hydrolases"/>
    <property type="match status" value="1"/>
</dbReference>
<reference evidence="2 3" key="1">
    <citation type="submission" date="2019-06" db="EMBL/GenBank/DDBJ databases">
        <authorList>
            <person name="Li J."/>
        </authorList>
    </citation>
    <scope>NUCLEOTIDE SEQUENCE [LARGE SCALE GENOMIC DNA]</scope>
    <source>
        <strain evidence="2 3">LMG 28165</strain>
    </source>
</reference>
<keyword evidence="1 2" id="KW-0436">Ligase</keyword>
<sequence length="221" mass="22678">MFICITGTGTDVGKTWVTAALAAGLVQSGLEVGVIKPMQTGTNPGEGDAAEVARLSGVDTQELHVYPEPLAPNVSARRAGISQPSLAELCHSIKKQACPVTLIEGAGGLLVRLAEDYTLADVARELGAPLVVVTSLGLGSLNSAELTVEVARNRGLSVIGLVGGSLPETNDAATLTNLEELERVCSVPLLGCLPEALSPNAESLPVAVSRIAEMCQAVESE</sequence>
<dbReference type="EC" id="6.3.3.3" evidence="1"/>
<comment type="subcellular location">
    <subcellularLocation>
        <location evidence="1">Cytoplasm</location>
    </subcellularLocation>
</comment>
<feature type="binding site" evidence="1">
    <location>
        <position position="104"/>
    </location>
    <ligand>
        <name>Mg(2+)</name>
        <dbReference type="ChEBI" id="CHEBI:18420"/>
    </ligand>
</feature>
<protein>
    <recommendedName>
        <fullName evidence="1">ATP-dependent dethiobiotin synthetase BioD</fullName>
        <ecNumber evidence="1">6.3.3.3</ecNumber>
    </recommendedName>
    <alternativeName>
        <fullName evidence="1">DTB synthetase</fullName>
        <shortName evidence="1">DTBS</shortName>
    </alternativeName>
    <alternativeName>
        <fullName evidence="1">Dethiobiotin synthase</fullName>
    </alternativeName>
</protein>
<dbReference type="EMBL" id="VDHJ01000007">
    <property type="protein sequence ID" value="TNL97655.1"/>
    <property type="molecule type" value="Genomic_DNA"/>
</dbReference>
<feature type="binding site" evidence="1">
    <location>
        <begin position="164"/>
        <end position="165"/>
    </location>
    <ligand>
        <name>ATP</name>
        <dbReference type="ChEBI" id="CHEBI:30616"/>
    </ligand>
</feature>
<dbReference type="Proteomes" id="UP000312032">
    <property type="component" value="Unassembled WGS sequence"/>
</dbReference>
<feature type="active site" evidence="1">
    <location>
        <position position="36"/>
    </location>
</feature>
<dbReference type="OrthoDB" id="9802610at2"/>
<keyword evidence="1" id="KW-0963">Cytoplasm</keyword>
<comment type="caution">
    <text evidence="1">Lacks conserved residue(s) required for the propagation of feature annotation.</text>
</comment>
<keyword evidence="1" id="KW-0479">Metal-binding</keyword>
<feature type="binding site" evidence="1">
    <location>
        <position position="48"/>
    </location>
    <ligand>
        <name>ATP</name>
        <dbReference type="ChEBI" id="CHEBI:30616"/>
    </ligand>
</feature>
<dbReference type="AlphaFoldDB" id="A0A5C4U4S0"/>
<gene>
    <name evidence="1 2" type="primary">bioD</name>
    <name evidence="2" type="ORF">FHE74_06100</name>
</gene>
<comment type="caution">
    <text evidence="2">The sequence shown here is derived from an EMBL/GenBank/DDBJ whole genome shotgun (WGS) entry which is preliminary data.</text>
</comment>
<feature type="binding site" evidence="1">
    <location>
        <position position="48"/>
    </location>
    <ligand>
        <name>Mg(2+)</name>
        <dbReference type="ChEBI" id="CHEBI:18420"/>
    </ligand>
</feature>
<proteinExistence type="inferred from homology"/>